<reference evidence="3 4" key="2">
    <citation type="journal article" date="2015" name="MBio">
        <title>Genome-Resolved Metagenomic Analysis Reveals Roles for Candidate Phyla and Other Microbial Community Members in Biogeochemical Transformations in Oil Reservoirs.</title>
        <authorList>
            <person name="Hu P."/>
            <person name="Tom L."/>
            <person name="Singh A."/>
            <person name="Thomas B.C."/>
            <person name="Baker B.J."/>
            <person name="Piceno Y.M."/>
            <person name="Andersen G.L."/>
            <person name="Banfield J.F."/>
        </authorList>
    </citation>
    <scope>NUCLEOTIDE SEQUENCE [LARGE SCALE GENOMIC DNA]</scope>
    <source>
        <strain evidence="1">57_489</strain>
    </source>
</reference>
<evidence type="ECO:0000313" key="1">
    <source>
        <dbReference type="EMBL" id="KUK45211.1"/>
    </source>
</evidence>
<dbReference type="Proteomes" id="UP000053961">
    <property type="component" value="Unassembled WGS sequence"/>
</dbReference>
<reference evidence="2" key="1">
    <citation type="journal article" date="2015" name="MBio">
        <title>Genome-resolved metagenomic analysis reveals roles for candidate phyla and other microbial community members in biogeochemical transformations in oil reservoirs.</title>
        <authorList>
            <person name="Hu P."/>
            <person name="Tom L."/>
            <person name="Singh A."/>
            <person name="Thomas B.C."/>
            <person name="Baker B.J."/>
            <person name="Piceno Y.M."/>
            <person name="Andersen G.L."/>
            <person name="Banfield J.F."/>
        </authorList>
    </citation>
    <scope>NUCLEOTIDE SEQUENCE [LARGE SCALE GENOMIC DNA]</scope>
    <source>
        <strain evidence="2">56_747</strain>
    </source>
</reference>
<sequence>MKFQKALTLPLVLLAAFAFPAASQDYLSDLSGSGIKEDVGEAFKGESLFYIDPTHGMSPGADNGSRVSTPASGTVTPWSNVEGRWTLSLIDSASRTVDLTLYQYGNEVFGRGVMATGVNSQEVTAAGFIEGSALSLRLVTVGGNSMYRLKASVSGNSIFGTYSAYSSDGISWAGNCNGNRFYATTQSASAVPTSTVSVGMGVSGGNAMS</sequence>
<gene>
    <name evidence="1" type="ORF">XD72_0460</name>
    <name evidence="2" type="ORF">XE07_0346</name>
</gene>
<name>A0A101ILP2_9EURY</name>
<evidence type="ECO:0000313" key="3">
    <source>
        <dbReference type="Proteomes" id="UP000053961"/>
    </source>
</evidence>
<evidence type="ECO:0000313" key="2">
    <source>
        <dbReference type="EMBL" id="KUK97516.1"/>
    </source>
</evidence>
<protein>
    <submittedName>
        <fullName evidence="2">Lipoprotein, putative</fullName>
    </submittedName>
</protein>
<organism evidence="2 3">
    <name type="scientific">Methanothrix harundinacea</name>
    <dbReference type="NCBI Taxonomy" id="301375"/>
    <lineage>
        <taxon>Archaea</taxon>
        <taxon>Methanobacteriati</taxon>
        <taxon>Methanobacteriota</taxon>
        <taxon>Stenosarchaea group</taxon>
        <taxon>Methanomicrobia</taxon>
        <taxon>Methanotrichales</taxon>
        <taxon>Methanotrichaceae</taxon>
        <taxon>Methanothrix</taxon>
    </lineage>
</organism>
<dbReference type="Proteomes" id="UP000057043">
    <property type="component" value="Unassembled WGS sequence"/>
</dbReference>
<dbReference type="EMBL" id="LGHB01000002">
    <property type="protein sequence ID" value="KUK97516.1"/>
    <property type="molecule type" value="Genomic_DNA"/>
</dbReference>
<dbReference type="PATRIC" id="fig|301375.6.peg.1914"/>
<dbReference type="EMBL" id="LGFT01000007">
    <property type="protein sequence ID" value="KUK45211.1"/>
    <property type="molecule type" value="Genomic_DNA"/>
</dbReference>
<proteinExistence type="predicted"/>
<evidence type="ECO:0000313" key="4">
    <source>
        <dbReference type="Proteomes" id="UP000057043"/>
    </source>
</evidence>
<comment type="caution">
    <text evidence="2">The sequence shown here is derived from an EMBL/GenBank/DDBJ whole genome shotgun (WGS) entry which is preliminary data.</text>
</comment>
<dbReference type="AlphaFoldDB" id="A0A101ILP2"/>
<keyword evidence="2" id="KW-0449">Lipoprotein</keyword>
<accession>A0A101ILP2</accession>